<dbReference type="GO" id="GO:0006310">
    <property type="term" value="P:DNA recombination"/>
    <property type="evidence" value="ECO:0007669"/>
    <property type="project" value="InterPro"/>
</dbReference>
<dbReference type="EMBL" id="LR796216">
    <property type="protein sequence ID" value="CAB4127729.1"/>
    <property type="molecule type" value="Genomic_DNA"/>
</dbReference>
<organism evidence="1">
    <name type="scientific">uncultured Caudovirales phage</name>
    <dbReference type="NCBI Taxonomy" id="2100421"/>
    <lineage>
        <taxon>Viruses</taxon>
        <taxon>Duplodnaviria</taxon>
        <taxon>Heunggongvirae</taxon>
        <taxon>Uroviricota</taxon>
        <taxon>Caudoviricetes</taxon>
        <taxon>Peduoviridae</taxon>
        <taxon>Maltschvirus</taxon>
        <taxon>Maltschvirus maltsch</taxon>
    </lineage>
</organism>
<accession>A0A6J5L767</accession>
<dbReference type="GO" id="GO:0000287">
    <property type="term" value="F:magnesium ion binding"/>
    <property type="evidence" value="ECO:0007669"/>
    <property type="project" value="InterPro"/>
</dbReference>
<protein>
    <submittedName>
        <fullName evidence="1">Uncharacterized protein</fullName>
    </submittedName>
</protein>
<proteinExistence type="predicted"/>
<dbReference type="InterPro" id="IPR036614">
    <property type="entry name" value="RusA-like_sf"/>
</dbReference>
<evidence type="ECO:0000313" key="1">
    <source>
        <dbReference type="EMBL" id="CAB4127729.1"/>
    </source>
</evidence>
<dbReference type="Gene3D" id="3.30.1330.70">
    <property type="entry name" value="Holliday junction resolvase RusA"/>
    <property type="match status" value="1"/>
</dbReference>
<dbReference type="GO" id="GO:0006281">
    <property type="term" value="P:DNA repair"/>
    <property type="evidence" value="ECO:0007669"/>
    <property type="project" value="InterPro"/>
</dbReference>
<gene>
    <name evidence="2" type="ORF">UFOVP268_29</name>
    <name evidence="1" type="ORF">UFOVP97_11</name>
</gene>
<reference evidence="1" key="1">
    <citation type="submission" date="2020-04" db="EMBL/GenBank/DDBJ databases">
        <authorList>
            <person name="Chiriac C."/>
            <person name="Salcher M."/>
            <person name="Ghai R."/>
            <person name="Kavagutti S V."/>
        </authorList>
    </citation>
    <scope>NUCLEOTIDE SEQUENCE</scope>
</reference>
<dbReference type="EMBL" id="LR796286">
    <property type="protein sequence ID" value="CAB4134204.1"/>
    <property type="molecule type" value="Genomic_DNA"/>
</dbReference>
<sequence>MLQRKYVVKGDFSHFVSFFGDKKRIWDIVAEFRTRFIIELSNQHNNVLFTGPVHINSAFYFPYPRYTKMYRHLDQVLHTDRPCMSALVYFIEHTSLGILFDNSCIISALNCSKIYVKNNPRIEIEITSLKDNPIIQYNMMDIGRD</sequence>
<evidence type="ECO:0000313" key="2">
    <source>
        <dbReference type="EMBL" id="CAB4134204.1"/>
    </source>
</evidence>
<name>A0A6J5L767_9CAUD</name>